<reference evidence="2" key="1">
    <citation type="submission" date="2025-08" db="UniProtKB">
        <authorList>
            <consortium name="Ensembl"/>
        </authorList>
    </citation>
    <scope>IDENTIFICATION</scope>
</reference>
<dbReference type="Pfam" id="PF00610">
    <property type="entry name" value="DEP"/>
    <property type="match status" value="2"/>
</dbReference>
<dbReference type="GO" id="GO:0007186">
    <property type="term" value="P:G protein-coupled receptor signaling pathway"/>
    <property type="evidence" value="ECO:0007669"/>
    <property type="project" value="TreeGrafter"/>
</dbReference>
<evidence type="ECO:0000259" key="1">
    <source>
        <dbReference type="PROSITE" id="PS50186"/>
    </source>
</evidence>
<dbReference type="GO" id="GO:0005096">
    <property type="term" value="F:GTPase activator activity"/>
    <property type="evidence" value="ECO:0007669"/>
    <property type="project" value="TreeGrafter"/>
</dbReference>
<dbReference type="Ensembl" id="ENSLLET00000035130.1">
    <property type="protein sequence ID" value="ENSLLEP00000033844.1"/>
    <property type="gene ID" value="ENSLLEG00000021370.1"/>
</dbReference>
<dbReference type="InterPro" id="IPR036390">
    <property type="entry name" value="WH_DNA-bd_sf"/>
</dbReference>
<keyword evidence="3" id="KW-1185">Reference proteome</keyword>
<dbReference type="GO" id="GO:0005085">
    <property type="term" value="F:guanyl-nucleotide exchange factor activity"/>
    <property type="evidence" value="ECO:0007669"/>
    <property type="project" value="TreeGrafter"/>
</dbReference>
<dbReference type="GO" id="GO:0035556">
    <property type="term" value="P:intracellular signal transduction"/>
    <property type="evidence" value="ECO:0007669"/>
    <property type="project" value="InterPro"/>
</dbReference>
<organism evidence="2 3">
    <name type="scientific">Leptobrachium leishanense</name>
    <name type="common">Leishan spiny toad</name>
    <dbReference type="NCBI Taxonomy" id="445787"/>
    <lineage>
        <taxon>Eukaryota</taxon>
        <taxon>Metazoa</taxon>
        <taxon>Chordata</taxon>
        <taxon>Craniata</taxon>
        <taxon>Vertebrata</taxon>
        <taxon>Euteleostomi</taxon>
        <taxon>Amphibia</taxon>
        <taxon>Batrachia</taxon>
        <taxon>Anura</taxon>
        <taxon>Pelobatoidea</taxon>
        <taxon>Megophryidae</taxon>
        <taxon>Leptobrachium</taxon>
    </lineage>
</organism>
<protein>
    <recommendedName>
        <fullName evidence="1">DEP domain-containing protein</fullName>
    </recommendedName>
</protein>
<dbReference type="Proteomes" id="UP000694569">
    <property type="component" value="Unplaced"/>
</dbReference>
<evidence type="ECO:0000313" key="2">
    <source>
        <dbReference type="Ensembl" id="ENSLLEP00000033844.1"/>
    </source>
</evidence>
<accession>A0A8C5QAL3</accession>
<dbReference type="GO" id="GO:0023051">
    <property type="term" value="P:regulation of signaling"/>
    <property type="evidence" value="ECO:0007669"/>
    <property type="project" value="TreeGrafter"/>
</dbReference>
<feature type="domain" description="DEP" evidence="1">
    <location>
        <begin position="52"/>
        <end position="121"/>
    </location>
</feature>
<reference evidence="2" key="2">
    <citation type="submission" date="2025-09" db="UniProtKB">
        <authorList>
            <consortium name="Ensembl"/>
        </authorList>
    </citation>
    <scope>IDENTIFICATION</scope>
</reference>
<dbReference type="AlphaFoldDB" id="A0A8C5QAL3"/>
<evidence type="ECO:0000313" key="3">
    <source>
        <dbReference type="Proteomes" id="UP000694569"/>
    </source>
</evidence>
<name>A0A8C5QAL3_9ANUR</name>
<dbReference type="InterPro" id="IPR036388">
    <property type="entry name" value="WH-like_DNA-bd_sf"/>
</dbReference>
<dbReference type="GeneTree" id="ENSGT00940000164411"/>
<dbReference type="InterPro" id="IPR051832">
    <property type="entry name" value="mTOR-Rac_regulators"/>
</dbReference>
<dbReference type="InterPro" id="IPR000591">
    <property type="entry name" value="DEP_dom"/>
</dbReference>
<feature type="domain" description="DEP" evidence="1">
    <location>
        <begin position="147"/>
        <end position="221"/>
    </location>
</feature>
<dbReference type="SUPFAM" id="SSF46785">
    <property type="entry name" value="Winged helix' DNA-binding domain"/>
    <property type="match status" value="2"/>
</dbReference>
<sequence>MLTRGPCGGRRSSSLVGFSCNGTRTSHALRSDRARWGAASRNRYRLHLVKIIKDRCKNVSTYPCTFAAKEVLDWLVERKEAPDRETAMKIMQRFMEYNVIHHVCDHHTVFKDAMALYRFREDDGTFMQERQTKLLRRAERMYMTMIQQDDAMLKHKESDSEKYSRIFRGSELVDWLVRNREVVSRLDGEVLGCAMVQYGILQHVSRLYNFSDSNKPYQFAINFRRKRKIMEILEVDTMPLKPDSESSPFCLRKLGDTDLPHGGFFCVKVPETQPTHYGRRKSRYSEPTHYTLPPLPIRGLPSGEVCCGMISLIYHALLTYYDAKIHFSRAKHLSVGLSPVCTALINC</sequence>
<dbReference type="PROSITE" id="PS50186">
    <property type="entry name" value="DEP"/>
    <property type="match status" value="2"/>
</dbReference>
<dbReference type="SMART" id="SM00049">
    <property type="entry name" value="DEP"/>
    <property type="match status" value="2"/>
</dbReference>
<dbReference type="PANTHER" id="PTHR22829">
    <property type="entry name" value="DEP DOMAIN PROTEIN"/>
    <property type="match status" value="1"/>
</dbReference>
<dbReference type="PANTHER" id="PTHR22829:SF7">
    <property type="entry name" value="DEP DOMAIN-CONTAINING MTOR-INTERACTING PROTEIN"/>
    <property type="match status" value="1"/>
</dbReference>
<dbReference type="GO" id="GO:0005886">
    <property type="term" value="C:plasma membrane"/>
    <property type="evidence" value="ECO:0007669"/>
    <property type="project" value="TreeGrafter"/>
</dbReference>
<proteinExistence type="predicted"/>
<dbReference type="Gene3D" id="1.10.10.10">
    <property type="entry name" value="Winged helix-like DNA-binding domain superfamily/Winged helix DNA-binding domain"/>
    <property type="match status" value="2"/>
</dbReference>